<dbReference type="OMA" id="GYYYHRQ"/>
<accession>A0A1D8NBL1</accession>
<protein>
    <submittedName>
        <fullName evidence="4">Vacuolar import and degradation protein-domain-containing protein</fullName>
    </submittedName>
</protein>
<dbReference type="Proteomes" id="UP000256601">
    <property type="component" value="Unassembled WGS sequence"/>
</dbReference>
<dbReference type="Proteomes" id="UP000182444">
    <property type="component" value="Chromosome 1C"/>
</dbReference>
<sequence>MPSNYKRDWAVEHPKSSKRERRGVTQVQETSLPTAATAATADTDEDADEDTAVMCTYDSNNHTTFFTQRVIPSVMSSYLRAGSQFVGTQVSKSQKHAVNVEIKYVDMANYFLCGYFRIQGLDGANTDLTTYFEGEIIGPKYSFYTRRPEWGAKEKTDLTHWGRFPPWRHIQKQAMDPDYVHEDFDKLDHIYMRWKECFLVPEEQTIQASYAGFYYICFNQVEGKINGLYYHDSAVKFQELSLSPVDGPLCFQSFEFA</sequence>
<dbReference type="EMBL" id="CP017555">
    <property type="protein sequence ID" value="AOW03025.1"/>
    <property type="molecule type" value="Genomic_DNA"/>
</dbReference>
<dbReference type="GeneID" id="2910008"/>
<dbReference type="KEGG" id="yli:2910008"/>
<dbReference type="AlphaFoldDB" id="A0A1D8NBL1"/>
<name>A0A1D8NBL1_YARLL</name>
<dbReference type="Pfam" id="PF09783">
    <property type="entry name" value="Vac_ImportDeg"/>
    <property type="match status" value="1"/>
</dbReference>
<dbReference type="VEuPathDB" id="FungiDB:YALI0_C17897g"/>
<evidence type="ECO:0000256" key="1">
    <source>
        <dbReference type="ARBA" id="ARBA00061469"/>
    </source>
</evidence>
<feature type="compositionally biased region" description="Basic and acidic residues" evidence="2">
    <location>
        <begin position="1"/>
        <end position="17"/>
    </location>
</feature>
<dbReference type="InterPro" id="IPR018618">
    <property type="entry name" value="GID4/10-like"/>
</dbReference>
<dbReference type="PANTHER" id="PTHR14534">
    <property type="entry name" value="VACUOLAR IMPORT AND DEGRADATION PROTEIN 24"/>
    <property type="match status" value="1"/>
</dbReference>
<evidence type="ECO:0000313" key="5">
    <source>
        <dbReference type="Proteomes" id="UP000182444"/>
    </source>
</evidence>
<dbReference type="GO" id="GO:0045721">
    <property type="term" value="P:negative regulation of gluconeogenesis"/>
    <property type="evidence" value="ECO:0007669"/>
    <property type="project" value="TreeGrafter"/>
</dbReference>
<dbReference type="VEuPathDB" id="FungiDB:YALI1_C25069g"/>
<dbReference type="PANTHER" id="PTHR14534:SF3">
    <property type="entry name" value="GID COMPLEX SUBUNIT 4 HOMOLOG"/>
    <property type="match status" value="1"/>
</dbReference>
<dbReference type="GO" id="GO:0006623">
    <property type="term" value="P:protein targeting to vacuole"/>
    <property type="evidence" value="ECO:0007669"/>
    <property type="project" value="TreeGrafter"/>
</dbReference>
<dbReference type="GO" id="GO:0034657">
    <property type="term" value="C:GID complex"/>
    <property type="evidence" value="ECO:0007669"/>
    <property type="project" value="TreeGrafter"/>
</dbReference>
<evidence type="ECO:0000313" key="6">
    <source>
        <dbReference type="Proteomes" id="UP000256601"/>
    </source>
</evidence>
<comment type="similarity">
    <text evidence="1">Belongs to the GID4/VID24 family.</text>
</comment>
<reference evidence="3 5" key="1">
    <citation type="journal article" date="2016" name="PLoS ONE">
        <title>Sequence Assembly of Yarrowia lipolytica Strain W29/CLIB89 Shows Transposable Element Diversity.</title>
        <authorList>
            <person name="Magnan C."/>
            <person name="Yu J."/>
            <person name="Chang I."/>
            <person name="Jahn E."/>
            <person name="Kanomata Y."/>
            <person name="Wu J."/>
            <person name="Zeller M."/>
            <person name="Oakes M."/>
            <person name="Baldi P."/>
            <person name="Sandmeyer S."/>
        </authorList>
    </citation>
    <scope>NUCLEOTIDE SEQUENCE [LARGE SCALE GENOMIC DNA]</scope>
    <source>
        <strain evidence="3">CLIB89</strain>
        <strain evidence="5">CLIB89(W29)</strain>
    </source>
</reference>
<dbReference type="GO" id="GO:0043161">
    <property type="term" value="P:proteasome-mediated ubiquitin-dependent protein catabolic process"/>
    <property type="evidence" value="ECO:0007669"/>
    <property type="project" value="TreeGrafter"/>
</dbReference>
<dbReference type="eggNOG" id="KOG4635">
    <property type="taxonomic scope" value="Eukaryota"/>
</dbReference>
<reference evidence="4 6" key="2">
    <citation type="submission" date="2018-07" db="EMBL/GenBank/DDBJ databases">
        <title>Draft Genome Assemblies for Five Robust Yarrowia lipolytica Strains Exhibiting High Lipid Production and Pentose Sugar Utilization and Sugar Alcohol Secretion from Undetoxified Lignocellulosic Biomass Hydrolysates.</title>
        <authorList>
            <consortium name="DOE Joint Genome Institute"/>
            <person name="Walker C."/>
            <person name="Ryu S."/>
            <person name="Na H."/>
            <person name="Zane M."/>
            <person name="LaButti K."/>
            <person name="Lipzen A."/>
            <person name="Haridas S."/>
            <person name="Barry K."/>
            <person name="Grigoriev I.V."/>
            <person name="Quarterman J."/>
            <person name="Slininger P."/>
            <person name="Dien B."/>
            <person name="Trinh C.T."/>
        </authorList>
    </citation>
    <scope>NUCLEOTIDE SEQUENCE [LARGE SCALE GENOMIC DNA]</scope>
    <source>
        <strain evidence="4 6">YB392</strain>
    </source>
</reference>
<proteinExistence type="inferred from homology"/>
<evidence type="ECO:0000313" key="3">
    <source>
        <dbReference type="EMBL" id="AOW03025.1"/>
    </source>
</evidence>
<dbReference type="EMBL" id="KZ859075">
    <property type="protein sequence ID" value="RDW23577.1"/>
    <property type="molecule type" value="Genomic_DNA"/>
</dbReference>
<dbReference type="GO" id="GO:0007039">
    <property type="term" value="P:protein catabolic process in the vacuole"/>
    <property type="evidence" value="ECO:0007669"/>
    <property type="project" value="TreeGrafter"/>
</dbReference>
<evidence type="ECO:0000313" key="4">
    <source>
        <dbReference type="EMBL" id="RDW23577.1"/>
    </source>
</evidence>
<dbReference type="GO" id="GO:0005773">
    <property type="term" value="C:vacuole"/>
    <property type="evidence" value="ECO:0007669"/>
    <property type="project" value="GOC"/>
</dbReference>
<evidence type="ECO:0000256" key="2">
    <source>
        <dbReference type="SAM" id="MobiDB-lite"/>
    </source>
</evidence>
<gene>
    <name evidence="4" type="ORF">B0I71DRAFT_135699</name>
    <name evidence="3" type="ORF">YALI1_C25069g</name>
</gene>
<feature type="region of interest" description="Disordered" evidence="2">
    <location>
        <begin position="1"/>
        <end position="47"/>
    </location>
</feature>
<organism evidence="3 5">
    <name type="scientific">Yarrowia lipolytica</name>
    <name type="common">Candida lipolytica</name>
    <dbReference type="NCBI Taxonomy" id="4952"/>
    <lineage>
        <taxon>Eukaryota</taxon>
        <taxon>Fungi</taxon>
        <taxon>Dikarya</taxon>
        <taxon>Ascomycota</taxon>
        <taxon>Saccharomycotina</taxon>
        <taxon>Dipodascomycetes</taxon>
        <taxon>Dipodascales</taxon>
        <taxon>Dipodascales incertae sedis</taxon>
        <taxon>Yarrowia</taxon>
    </lineage>
</organism>